<proteinExistence type="inferred from homology"/>
<feature type="compositionally biased region" description="Basic and acidic residues" evidence="12">
    <location>
        <begin position="461"/>
        <end position="475"/>
    </location>
</feature>
<feature type="compositionally biased region" description="Acidic residues" evidence="12">
    <location>
        <begin position="1181"/>
        <end position="1200"/>
    </location>
</feature>
<evidence type="ECO:0000256" key="1">
    <source>
        <dbReference type="ARBA" id="ARBA00004123"/>
    </source>
</evidence>
<dbReference type="InterPro" id="IPR016024">
    <property type="entry name" value="ARM-type_fold"/>
</dbReference>
<comment type="subcellular location">
    <subcellularLocation>
        <location evidence="2">Cytoplasm</location>
    </subcellularLocation>
    <subcellularLocation>
        <location evidence="1">Nucleus</location>
    </subcellularLocation>
</comment>
<evidence type="ECO:0000313" key="15">
    <source>
        <dbReference type="Proteomes" id="UP001356427"/>
    </source>
</evidence>
<evidence type="ECO:0000256" key="12">
    <source>
        <dbReference type="SAM" id="MobiDB-lite"/>
    </source>
</evidence>
<dbReference type="FunFam" id="3.40.50.11260:FF:000001">
    <property type="entry name" value="Heat shock protein 90 alpha"/>
    <property type="match status" value="2"/>
</dbReference>
<dbReference type="SMART" id="SM00387">
    <property type="entry name" value="HATPase_c"/>
    <property type="match status" value="2"/>
</dbReference>
<dbReference type="InterPro" id="IPR037196">
    <property type="entry name" value="HSP90_C"/>
</dbReference>
<dbReference type="GO" id="GO:0007165">
    <property type="term" value="P:signal transduction"/>
    <property type="evidence" value="ECO:0007669"/>
    <property type="project" value="InterPro"/>
</dbReference>
<dbReference type="PROSITE" id="PS00298">
    <property type="entry name" value="HSP90"/>
    <property type="match status" value="2"/>
</dbReference>
<evidence type="ECO:0000256" key="10">
    <source>
        <dbReference type="ARBA" id="ARBA00023186"/>
    </source>
</evidence>
<dbReference type="FunFam" id="1.20.120.790:FF:000001">
    <property type="entry name" value="Heat shock protein 90 alpha"/>
    <property type="match status" value="2"/>
</dbReference>
<dbReference type="Pfam" id="PF01603">
    <property type="entry name" value="B56"/>
    <property type="match status" value="1"/>
</dbReference>
<evidence type="ECO:0000256" key="7">
    <source>
        <dbReference type="ARBA" id="ARBA00022741"/>
    </source>
</evidence>
<dbReference type="GO" id="GO:0005524">
    <property type="term" value="F:ATP binding"/>
    <property type="evidence" value="ECO:0007669"/>
    <property type="project" value="UniProtKB-KW"/>
</dbReference>
<dbReference type="GO" id="GO:0003676">
    <property type="term" value="F:nucleic acid binding"/>
    <property type="evidence" value="ECO:0007669"/>
    <property type="project" value="InterPro"/>
</dbReference>
<sequence length="2279" mass="263143">MSERFSERNSQLVEALCALDPESHDFPDVKKVKPLLDLSKTDLVEAQVGEARHLSTEAINQSDSKLSTMAKTKELSKDVRDNIVDLHKAGLGYKTIAKQLDETKMELFWHQLNSPALKMGRGWVFQHDNDPKHTAKATKDWLKKKHIKVLEWPSQSPDLNPIENLWKELMVRIAKRQPRNLNDLEKICKEEWNKIPPEMCANLVANYKKRLTSDCQQGFCHQMPEKAGHTMEEEVETFAFQAEIAQLMSLIINTFYSNKEIFLRELISNSSDALDKIRYESLTDPTKLDSCKELKIEVTPDLRTRTLTLVDTGIGMTKADLINNLGTIAKSGTKAFMEALQAGADISMIGQFGVGFYSAYLVSERVTVITKHNDDEQYIWESAAGGSFTVKVDTGESIGRGTRVILHLKEDQFEYCEEKRVKEVVKKHSQFIGYPITLFVEKSREKEVDLEEGEKDEEADKDAAAEDKDKPKIEDVGSDEDEDTKDSKNKRKKKVKEKYIDAEELNKTKPIWTRNPDDITNEEYGEFYKSLTNDWEDHLAIKHFSVEGQLEFRALLFVPRRASFDLFENKKKKNNIKLYVRRVFIMDNCDELMPEYLNFIKGVVDSEDLPLNISREMLQQSKILKVIRKNLVKKCMDLFVELSEDKDNYKKFYEQFSKNIKLGIHEDAQNRKKLSDMLRYYTSNSADEMVSLKEYVSRMKDTQKHIYYITGETKEQVANSSFVERLRKAGLEVIYMIEPIDEYCVQQLKEYDGKNLVSVTKEGLELPEDEDMKKRQEEQKSQFENLCKIMKDILDKKIEKVSVSNRLVSSPCCIVTSTYGWTANMERIMKSQALRDNSTMGYMTAKKHLEINPTHPIVETLREKAEADKNDKAVKDLVILLFETALMSSGFTLDDPQTHANRIYRMLKLGLGIDDDDSAVEDILQPSEDDMPVLEGDDDTSRMEEMPEAHDTPMEEEAETFAFQAEIAQLMSLIINTFYSNKEIFLRELISNSSDALDKIRYESLTDPSKMDSGKDLKIEVIPNKEERTLTLVDTGIGMTKADLINNLGTIAKSGTKAFMEALQAGADISMIGQFGVGFYSAYLVAERVTVITKHNDDEQYIWESSAGGSFTVKSIGRGTKVILYLKDDQTEYCEEKRVKEIVKKHSQFIGYPITLFVEKERDKEVSDDEEEEEKEKKDGEEGEKGEDDKPEIEDVGSDEEDHHDHDSACGDKKKKKKIKEKYIDQEELNKTKPLWTRNPDDITNEEYGEFYKSLTNDWEEHLAVKHFSVEGQLEFRALLFVPRRAPFDLFENKKKKNNIKLYVRRVFIMDNCDDLIPEYLNFIKGVVDSEDLPLNISREMLQQSKILKVIRKNLVKKCIELFTELSEDRENYKKYYEQFSKNIKLGIHEDSQNRKRLSDMLRYYTSASGDEMVSLKDYVTRMKETQKHIYYITGETRDQVANSAFVERLRKAGLEVIYMIEPIDEYCVQQLKEYDGKTLVSVTKEGLELPEDEDMKKRQEEQKSQFENLCKIMKDILEKKVEKVTVSNRLVSSPCCIVTSTYGWTANMERIMKAQALRDNSTMGYMAAKKHLEINPDHPIVETLRQKAEADKNDKSVKDLVILLFETALLSSGFTLDDPQTHSNRIYRMIKLGLGIDEEDLTPEEPTSAPVEDMPPLEEDEDTSRMEEQGSNRKGSNSVPPTTQLLKGKQLGSQTPVKKDKRQSSSRFSLSNNRELQKLPAFKAKVLPLPQPTSQSPASAHQPIPCLMVMHSNSLPHVTQSGRGGVNISCSDCSWEGLLREDWATYVPPAEQEKLFVQKLRQCCVLFDFLSDPLSDLKWKEVKRAALSEMVEYITHNRNVITEPIYPEVVHVFAVNMFRTLPPSSNPTGAEFDPEEDEPTLEAAWPHLQLVYEFFLRFLESPDFQPNVAKKYIDQKFVMQLLDLFDSEDPRERDFLKTTLHRIYGKFLGLRAYIRKQINNIFYSFIYETEHHNGIAELLEILGSIINGFALPLKEEHKIFLLKVLLPLHKVKSLSVYHPQLAYCVVQFLEKDSTLTEPTVMALLKYWPKTHSPKEVMFLNELEEILDVIEPSEFVKVMEPLFRQLAKCVSSPHFQVAERALYYWNNEYIMSLISDNAARILPIMFPSLYRNSKTHWNKTIHGLIYNALKLFMEMNQKLFDDCTQQFRAEKNKEKAKWKEREEAWVKIENLAKSNPQFLVYVDPSGLGSPMETDGPMTMEDFNMLKRTIEDEATQLQRNERKERPLVRRKSELPQDICTVKALETHRRAEDMVTPHDGH</sequence>
<dbReference type="InterPro" id="IPR002554">
    <property type="entry name" value="PP2A_B56"/>
</dbReference>
<dbReference type="Pfam" id="PF00183">
    <property type="entry name" value="HSP90"/>
    <property type="match status" value="2"/>
</dbReference>
<dbReference type="CDD" id="cd16927">
    <property type="entry name" value="HATPase_Hsp90-like"/>
    <property type="match status" value="2"/>
</dbReference>
<dbReference type="InterPro" id="IPR003594">
    <property type="entry name" value="HATPase_dom"/>
</dbReference>
<evidence type="ECO:0000256" key="5">
    <source>
        <dbReference type="ARBA" id="ARBA00022490"/>
    </source>
</evidence>
<protein>
    <recommendedName>
        <fullName evidence="13">Histidine kinase/HSP90-like ATPase domain-containing protein</fullName>
    </recommendedName>
</protein>
<evidence type="ECO:0000256" key="2">
    <source>
        <dbReference type="ARBA" id="ARBA00004496"/>
    </source>
</evidence>
<dbReference type="Gene3D" id="3.30.420.10">
    <property type="entry name" value="Ribonuclease H-like superfamily/Ribonuclease H"/>
    <property type="match status" value="1"/>
</dbReference>
<dbReference type="HAMAP" id="MF_00505">
    <property type="entry name" value="HSP90"/>
    <property type="match status" value="2"/>
</dbReference>
<evidence type="ECO:0000313" key="14">
    <source>
        <dbReference type="EMBL" id="KAK6295451.1"/>
    </source>
</evidence>
<comment type="caution">
    <text evidence="14">The sequence shown here is derived from an EMBL/GenBank/DDBJ whole genome shotgun (WGS) entry which is preliminary data.</text>
</comment>
<comment type="similarity">
    <text evidence="4">Belongs to the phosphatase 2A regulatory subunit B56 family.</text>
</comment>
<feature type="domain" description="Histidine kinase/HSP90-like ATPase" evidence="13">
    <location>
        <begin position="258"/>
        <end position="412"/>
    </location>
</feature>
<evidence type="ECO:0000256" key="4">
    <source>
        <dbReference type="ARBA" id="ARBA00009745"/>
    </source>
</evidence>
<keyword evidence="10" id="KW-0143">Chaperone</keyword>
<dbReference type="FunFam" id="3.30.565.10:FF:000204">
    <property type="entry name" value="Heat shock protein HSP 90-beta"/>
    <property type="match status" value="2"/>
</dbReference>
<keyword evidence="15" id="KW-1185">Reference proteome</keyword>
<dbReference type="Gene3D" id="1.20.120.790">
    <property type="entry name" value="Heat shock protein 90, C-terminal domain"/>
    <property type="match status" value="2"/>
</dbReference>
<gene>
    <name evidence="14" type="ORF">J4Q44_G00346770</name>
</gene>
<evidence type="ECO:0000256" key="3">
    <source>
        <dbReference type="ARBA" id="ARBA00008239"/>
    </source>
</evidence>
<dbReference type="InterPro" id="IPR011989">
    <property type="entry name" value="ARM-like"/>
</dbReference>
<keyword evidence="6" id="KW-0517">Myogenesis</keyword>
<dbReference type="Gene3D" id="3.40.50.11260">
    <property type="match status" value="2"/>
</dbReference>
<dbReference type="GO" id="GO:0007517">
    <property type="term" value="P:muscle organ development"/>
    <property type="evidence" value="ECO:0007669"/>
    <property type="project" value="UniProtKB-KW"/>
</dbReference>
<dbReference type="GO" id="GO:0050900">
    <property type="term" value="P:leukocyte migration"/>
    <property type="evidence" value="ECO:0007669"/>
    <property type="project" value="UniProtKB-ARBA"/>
</dbReference>
<dbReference type="GO" id="GO:0019888">
    <property type="term" value="F:protein phosphatase regulator activity"/>
    <property type="evidence" value="ECO:0007669"/>
    <property type="project" value="InterPro"/>
</dbReference>
<feature type="compositionally biased region" description="Acidic residues" evidence="12">
    <location>
        <begin position="448"/>
        <end position="460"/>
    </location>
</feature>
<dbReference type="Proteomes" id="UP001356427">
    <property type="component" value="Unassembled WGS sequence"/>
</dbReference>
<reference evidence="14 15" key="1">
    <citation type="submission" date="2021-04" db="EMBL/GenBank/DDBJ databases">
        <authorList>
            <person name="De Guttry C."/>
            <person name="Zahm M."/>
            <person name="Klopp C."/>
            <person name="Cabau C."/>
            <person name="Louis A."/>
            <person name="Berthelot C."/>
            <person name="Parey E."/>
            <person name="Roest Crollius H."/>
            <person name="Montfort J."/>
            <person name="Robinson-Rechavi M."/>
            <person name="Bucao C."/>
            <person name="Bouchez O."/>
            <person name="Gislard M."/>
            <person name="Lluch J."/>
            <person name="Milhes M."/>
            <person name="Lampietro C."/>
            <person name="Lopez Roques C."/>
            <person name="Donnadieu C."/>
            <person name="Braasch I."/>
            <person name="Desvignes T."/>
            <person name="Postlethwait J."/>
            <person name="Bobe J."/>
            <person name="Wedekind C."/>
            <person name="Guiguen Y."/>
        </authorList>
    </citation>
    <scope>NUCLEOTIDE SEQUENCE [LARGE SCALE GENOMIC DNA]</scope>
    <source>
        <strain evidence="14">Cs_M1</strain>
        <tissue evidence="14">Blood</tissue>
    </source>
</reference>
<dbReference type="SUPFAM" id="SSF54211">
    <property type="entry name" value="Ribosomal protein S5 domain 2-like"/>
    <property type="match status" value="2"/>
</dbReference>
<dbReference type="FunFam" id="1.25.10.10:FF:000003">
    <property type="entry name" value="Serine/threonine-protein phosphatase 2A 56 kDa regulatory subunit"/>
    <property type="match status" value="1"/>
</dbReference>
<dbReference type="Gene3D" id="3.30.230.80">
    <property type="match status" value="2"/>
</dbReference>
<dbReference type="GO" id="GO:0051082">
    <property type="term" value="F:unfolded protein binding"/>
    <property type="evidence" value="ECO:0007669"/>
    <property type="project" value="InterPro"/>
</dbReference>
<feature type="compositionally biased region" description="Polar residues" evidence="12">
    <location>
        <begin position="1673"/>
        <end position="1697"/>
    </location>
</feature>
<dbReference type="NCBIfam" id="NF003555">
    <property type="entry name" value="PRK05218.1"/>
    <property type="match status" value="2"/>
</dbReference>
<feature type="region of interest" description="Disordered" evidence="12">
    <location>
        <begin position="1161"/>
        <end position="1214"/>
    </location>
</feature>
<feature type="region of interest" description="Disordered" evidence="12">
    <location>
        <begin position="1638"/>
        <end position="1713"/>
    </location>
</feature>
<dbReference type="Gene3D" id="1.25.10.10">
    <property type="entry name" value="Leucine-rich Repeat Variant"/>
    <property type="match status" value="1"/>
</dbReference>
<evidence type="ECO:0000259" key="13">
    <source>
        <dbReference type="SMART" id="SM00387"/>
    </source>
</evidence>
<dbReference type="Pfam" id="PF13589">
    <property type="entry name" value="HATPase_c_3"/>
    <property type="match status" value="2"/>
</dbReference>
<dbReference type="Pfam" id="PF25787">
    <property type="entry name" value="HTH_SB"/>
    <property type="match status" value="1"/>
</dbReference>
<dbReference type="InterPro" id="IPR020568">
    <property type="entry name" value="Ribosomal_Su5_D2-typ_SF"/>
</dbReference>
<dbReference type="InterPro" id="IPR019805">
    <property type="entry name" value="Heat_shock_protein_90_CS"/>
</dbReference>
<evidence type="ECO:0000256" key="11">
    <source>
        <dbReference type="ARBA" id="ARBA00023242"/>
    </source>
</evidence>
<feature type="region of interest" description="Disordered" evidence="12">
    <location>
        <begin position="448"/>
        <end position="493"/>
    </location>
</feature>
<name>A0AAN8KZB3_9TELE</name>
<keyword evidence="5" id="KW-0963">Cytoplasm</keyword>
<dbReference type="PRINTS" id="PR00775">
    <property type="entry name" value="HEATSHOCK90"/>
</dbReference>
<dbReference type="InterPro" id="IPR036890">
    <property type="entry name" value="HATPase_C_sf"/>
</dbReference>
<dbReference type="InterPro" id="IPR057667">
    <property type="entry name" value="HTH_SB"/>
</dbReference>
<dbReference type="FunFam" id="3.30.230.80:FF:000001">
    <property type="entry name" value="Heat shock protein 90 alpha"/>
    <property type="match status" value="2"/>
</dbReference>
<dbReference type="SUPFAM" id="SSF48371">
    <property type="entry name" value="ARM repeat"/>
    <property type="match status" value="1"/>
</dbReference>
<dbReference type="GO" id="GO:0140662">
    <property type="term" value="F:ATP-dependent protein folding chaperone"/>
    <property type="evidence" value="ECO:0007669"/>
    <property type="project" value="InterPro"/>
</dbReference>
<dbReference type="GO" id="GO:0000159">
    <property type="term" value="C:protein phosphatase type 2A complex"/>
    <property type="evidence" value="ECO:0007669"/>
    <property type="project" value="InterPro"/>
</dbReference>
<dbReference type="SUPFAM" id="SSF110942">
    <property type="entry name" value="HSP90 C-terminal domain"/>
    <property type="match status" value="2"/>
</dbReference>
<keyword evidence="11" id="KW-0539">Nucleus</keyword>
<evidence type="ECO:0000256" key="6">
    <source>
        <dbReference type="ARBA" id="ARBA00022541"/>
    </source>
</evidence>
<keyword evidence="9" id="KW-0346">Stress response</keyword>
<dbReference type="GO" id="GO:0005737">
    <property type="term" value="C:cytoplasm"/>
    <property type="evidence" value="ECO:0007669"/>
    <property type="project" value="UniProtKB-SubCell"/>
</dbReference>
<dbReference type="InterPro" id="IPR036397">
    <property type="entry name" value="RNaseH_sf"/>
</dbReference>
<accession>A0AAN8KZB3</accession>
<dbReference type="GO" id="GO:0005634">
    <property type="term" value="C:nucleus"/>
    <property type="evidence" value="ECO:0007669"/>
    <property type="project" value="UniProtKB-SubCell"/>
</dbReference>
<keyword evidence="7" id="KW-0547">Nucleotide-binding</keyword>
<feature type="compositionally biased region" description="Basic and acidic residues" evidence="12">
    <location>
        <begin position="1201"/>
        <end position="1212"/>
    </location>
</feature>
<evidence type="ECO:0000256" key="8">
    <source>
        <dbReference type="ARBA" id="ARBA00022840"/>
    </source>
</evidence>
<dbReference type="InterPro" id="IPR020575">
    <property type="entry name" value="Hsp90_N"/>
</dbReference>
<dbReference type="EMBL" id="JAGTTL010000034">
    <property type="protein sequence ID" value="KAK6295451.1"/>
    <property type="molecule type" value="Genomic_DNA"/>
</dbReference>
<feature type="domain" description="Histidine kinase/HSP90-like ATPase" evidence="13">
    <location>
        <begin position="981"/>
        <end position="1130"/>
    </location>
</feature>
<evidence type="ECO:0000256" key="9">
    <source>
        <dbReference type="ARBA" id="ARBA00023016"/>
    </source>
</evidence>
<dbReference type="PANTHER" id="PTHR11528">
    <property type="entry name" value="HEAT SHOCK PROTEIN 90 FAMILY MEMBER"/>
    <property type="match status" value="1"/>
</dbReference>
<dbReference type="InterPro" id="IPR001404">
    <property type="entry name" value="Hsp90_fam"/>
</dbReference>
<keyword evidence="8" id="KW-0067">ATP-binding</keyword>
<organism evidence="14 15">
    <name type="scientific">Coregonus suidteri</name>
    <dbReference type="NCBI Taxonomy" id="861788"/>
    <lineage>
        <taxon>Eukaryota</taxon>
        <taxon>Metazoa</taxon>
        <taxon>Chordata</taxon>
        <taxon>Craniata</taxon>
        <taxon>Vertebrata</taxon>
        <taxon>Euteleostomi</taxon>
        <taxon>Actinopterygii</taxon>
        <taxon>Neopterygii</taxon>
        <taxon>Teleostei</taxon>
        <taxon>Protacanthopterygii</taxon>
        <taxon>Salmoniformes</taxon>
        <taxon>Salmonidae</taxon>
        <taxon>Coregoninae</taxon>
        <taxon>Coregonus</taxon>
    </lineage>
</organism>
<comment type="similarity">
    <text evidence="3">Belongs to the heat shock protein 90 family.</text>
</comment>
<dbReference type="Gene3D" id="3.30.565.10">
    <property type="entry name" value="Histidine kinase-like ATPase, C-terminal domain"/>
    <property type="match status" value="2"/>
</dbReference>
<dbReference type="SUPFAM" id="SSF55874">
    <property type="entry name" value="ATPase domain of HSP90 chaperone/DNA topoisomerase II/histidine kinase"/>
    <property type="match status" value="2"/>
</dbReference>
<dbReference type="GO" id="GO:0016887">
    <property type="term" value="F:ATP hydrolysis activity"/>
    <property type="evidence" value="ECO:0007669"/>
    <property type="project" value="InterPro"/>
</dbReference>